<name>A0ACB5SMH7_9PEZI</name>
<evidence type="ECO:0000313" key="2">
    <source>
        <dbReference type="Proteomes" id="UP001165186"/>
    </source>
</evidence>
<keyword evidence="2" id="KW-1185">Reference proteome</keyword>
<evidence type="ECO:0000313" key="1">
    <source>
        <dbReference type="EMBL" id="GME48465.1"/>
    </source>
</evidence>
<proteinExistence type="predicted"/>
<reference evidence="1" key="1">
    <citation type="submission" date="2024-09" db="EMBL/GenBank/DDBJ databases">
        <title>Draft Genome Sequences of Neofusicoccum parvum.</title>
        <authorList>
            <person name="Ashida A."/>
            <person name="Camagna M."/>
            <person name="Tanaka A."/>
            <person name="Takemoto D."/>
        </authorList>
    </citation>
    <scope>NUCLEOTIDE SEQUENCE</scope>
    <source>
        <strain evidence="1">PPO83</strain>
    </source>
</reference>
<dbReference type="Proteomes" id="UP001165186">
    <property type="component" value="Unassembled WGS sequence"/>
</dbReference>
<protein>
    <submittedName>
        <fullName evidence="1">Uncharacterized protein</fullName>
    </submittedName>
</protein>
<organism evidence="1 2">
    <name type="scientific">Neofusicoccum parvum</name>
    <dbReference type="NCBI Taxonomy" id="310453"/>
    <lineage>
        <taxon>Eukaryota</taxon>
        <taxon>Fungi</taxon>
        <taxon>Dikarya</taxon>
        <taxon>Ascomycota</taxon>
        <taxon>Pezizomycotina</taxon>
        <taxon>Dothideomycetes</taxon>
        <taxon>Dothideomycetes incertae sedis</taxon>
        <taxon>Botryosphaeriales</taxon>
        <taxon>Botryosphaeriaceae</taxon>
        <taxon>Neofusicoccum</taxon>
    </lineage>
</organism>
<comment type="caution">
    <text evidence="1">The sequence shown here is derived from an EMBL/GenBank/DDBJ whole genome shotgun (WGS) entry which is preliminary data.</text>
</comment>
<gene>
    <name evidence="1" type="primary">g10631</name>
    <name evidence="1" type="ORF">NpPPO83_00010631</name>
</gene>
<accession>A0ACB5SMH7</accession>
<sequence>MPNALAGIRYNTMNHSDVSTPSDDESASPHDFPPEDAQSLVGVSIGQAQTHFTSPTTPAAEKAAAMDDLMDGPFGDTSQYGLEGTSEIGLVDSPESSTPTQPGTHALASPKDSPPLPATPRLETSPKRMPSPWRSGPKVFQRSDDIRQSLRESFAGHRRRASSGSQTDGLKKRLTFNMPKSPNLLNFSFPGWSSNKRQCENISK</sequence>
<dbReference type="EMBL" id="BSXG01000141">
    <property type="protein sequence ID" value="GME48465.1"/>
    <property type="molecule type" value="Genomic_DNA"/>
</dbReference>